<feature type="domain" description="Thioredoxin" evidence="2">
    <location>
        <begin position="15"/>
        <end position="176"/>
    </location>
</feature>
<comment type="caution">
    <text evidence="3">The sequence shown here is derived from an EMBL/GenBank/DDBJ whole genome shotgun (WGS) entry which is preliminary data.</text>
</comment>
<feature type="chain" id="PRO_5042562872" evidence="1">
    <location>
        <begin position="24"/>
        <end position="182"/>
    </location>
</feature>
<dbReference type="SUPFAM" id="SSF52833">
    <property type="entry name" value="Thioredoxin-like"/>
    <property type="match status" value="1"/>
</dbReference>
<gene>
    <name evidence="3" type="ORF">REH87_003560</name>
</gene>
<keyword evidence="1" id="KW-0732">Signal</keyword>
<dbReference type="GO" id="GO:0031397">
    <property type="term" value="P:negative regulation of protein ubiquitination"/>
    <property type="evidence" value="ECO:0007669"/>
    <property type="project" value="TreeGrafter"/>
</dbReference>
<dbReference type="GO" id="GO:0004791">
    <property type="term" value="F:thioredoxin-disulfide reductase (NADPH) activity"/>
    <property type="evidence" value="ECO:0007669"/>
    <property type="project" value="TreeGrafter"/>
</dbReference>
<dbReference type="PROSITE" id="PS51352">
    <property type="entry name" value="THIOREDOXIN_2"/>
    <property type="match status" value="1"/>
</dbReference>
<evidence type="ECO:0000313" key="4">
    <source>
        <dbReference type="Proteomes" id="UP001225498"/>
    </source>
</evidence>
<dbReference type="PANTHER" id="PTHR46472">
    <property type="entry name" value="NUCLEOREDOXIN"/>
    <property type="match status" value="1"/>
</dbReference>
<name>A0AAI9G5Q2_STEMA</name>
<dbReference type="AlphaFoldDB" id="A0AAI9G5Q2"/>
<proteinExistence type="predicted"/>
<dbReference type="Pfam" id="PF13905">
    <property type="entry name" value="Thioredoxin_8"/>
    <property type="match status" value="1"/>
</dbReference>
<reference evidence="3" key="1">
    <citation type="submission" date="2023-08" db="EMBL/GenBank/DDBJ databases">
        <authorList>
            <consortium name="Clinical and Environmental Microbiology Branch: Whole genome sequencing antimicrobial resistance pathogens in the healthcare setting"/>
        </authorList>
    </citation>
    <scope>NUCLEOTIDE SEQUENCE</scope>
    <source>
        <strain evidence="3">2023CJ-00293</strain>
    </source>
</reference>
<evidence type="ECO:0000313" key="3">
    <source>
        <dbReference type="EMBL" id="EKZ1928514.1"/>
    </source>
</evidence>
<dbReference type="RefSeq" id="WP_032965900.1">
    <property type="nucleotide sequence ID" value="NZ_AP021908.1"/>
</dbReference>
<dbReference type="InterPro" id="IPR013766">
    <property type="entry name" value="Thioredoxin_domain"/>
</dbReference>
<dbReference type="InterPro" id="IPR036249">
    <property type="entry name" value="Thioredoxin-like_sf"/>
</dbReference>
<evidence type="ECO:0000259" key="2">
    <source>
        <dbReference type="PROSITE" id="PS51352"/>
    </source>
</evidence>
<dbReference type="GO" id="GO:0030178">
    <property type="term" value="P:negative regulation of Wnt signaling pathway"/>
    <property type="evidence" value="ECO:0007669"/>
    <property type="project" value="TreeGrafter"/>
</dbReference>
<accession>A0AAI9G5Q2</accession>
<organism evidence="3 4">
    <name type="scientific">Stenotrophomonas maltophilia</name>
    <name type="common">Pseudomonas maltophilia</name>
    <name type="synonym">Xanthomonas maltophilia</name>
    <dbReference type="NCBI Taxonomy" id="40324"/>
    <lineage>
        <taxon>Bacteria</taxon>
        <taxon>Pseudomonadati</taxon>
        <taxon>Pseudomonadota</taxon>
        <taxon>Gammaproteobacteria</taxon>
        <taxon>Lysobacterales</taxon>
        <taxon>Lysobacteraceae</taxon>
        <taxon>Stenotrophomonas</taxon>
        <taxon>Stenotrophomonas maltophilia group</taxon>
    </lineage>
</organism>
<dbReference type="InterPro" id="IPR012336">
    <property type="entry name" value="Thioredoxin-like_fold"/>
</dbReference>
<dbReference type="PANTHER" id="PTHR46472:SF1">
    <property type="entry name" value="NUCLEOREDOXIN"/>
    <property type="match status" value="1"/>
</dbReference>
<protein>
    <submittedName>
        <fullName evidence="3">Redoxin domain-containing protein</fullName>
    </submittedName>
</protein>
<sequence length="182" mass="20107">MRSELLRTLSLVSALLLGAPAMATDLHAQVSASLMRPEQRTLRPMQWTPPPKLVALYFGADWCAPCHAFVPTLRSVRDALREAGADTEVVYVSLDESEAALRRYMHAQDMPWPVLDPRRTARMPALQALAGLAPPNLVLIDADGTVLANGWQGRRYDGLQPVLKEWTKRACAQEQARCPPGL</sequence>
<dbReference type="EMBL" id="ABLTIR010000108">
    <property type="protein sequence ID" value="EKZ1928514.1"/>
    <property type="molecule type" value="Genomic_DNA"/>
</dbReference>
<evidence type="ECO:0000256" key="1">
    <source>
        <dbReference type="SAM" id="SignalP"/>
    </source>
</evidence>
<dbReference type="Proteomes" id="UP001225498">
    <property type="component" value="Unassembled WGS sequence"/>
</dbReference>
<dbReference type="Gene3D" id="3.40.30.10">
    <property type="entry name" value="Glutaredoxin"/>
    <property type="match status" value="1"/>
</dbReference>
<feature type="signal peptide" evidence="1">
    <location>
        <begin position="1"/>
        <end position="23"/>
    </location>
</feature>